<protein>
    <submittedName>
        <fullName evidence="1">Uncharacterized protein</fullName>
    </submittedName>
</protein>
<evidence type="ECO:0000313" key="1">
    <source>
        <dbReference type="EMBL" id="MFC1435313.1"/>
    </source>
</evidence>
<dbReference type="Proteomes" id="UP001592530">
    <property type="component" value="Unassembled WGS sequence"/>
</dbReference>
<sequence length="282" mass="30945">MNTEDDWSPADNPYAIAVSEGQWWQRAAILAVRRMRDEDDSLGGFSTHQIDARSLVFALRQILTAVELERTALKELGIPMAVRDELVRARDRFTAAFPGITEMRDGLTHFDEWSRGTGKGPQKKRHEETNEALRDVARHFWGFGYDPQTGVVSMGPYRLDLSKVEKAATEMSHAIYMAAHAVDQRNAAELHARTIEVLADSGLGCNDDGPILVFSDGVHVGLALRLGEVSDEQERTALASKLVAAAAAGGLRATSTMYPDAEDTAERLAAGEQLRIELVLTA</sequence>
<accession>A0ABV6XB75</accession>
<comment type="caution">
    <text evidence="1">The sequence shown here is derived from an EMBL/GenBank/DDBJ whole genome shotgun (WGS) entry which is preliminary data.</text>
</comment>
<proteinExistence type="predicted"/>
<reference evidence="1 2" key="1">
    <citation type="submission" date="2024-09" db="EMBL/GenBank/DDBJ databases">
        <authorList>
            <person name="Lee S.D."/>
        </authorList>
    </citation>
    <scope>NUCLEOTIDE SEQUENCE [LARGE SCALE GENOMIC DNA]</scope>
    <source>
        <strain evidence="1 2">N1-3</strain>
    </source>
</reference>
<dbReference type="EMBL" id="JBHEZY010000018">
    <property type="protein sequence ID" value="MFC1435313.1"/>
    <property type="molecule type" value="Genomic_DNA"/>
</dbReference>
<evidence type="ECO:0000313" key="2">
    <source>
        <dbReference type="Proteomes" id="UP001592530"/>
    </source>
</evidence>
<dbReference type="RefSeq" id="WP_380558242.1">
    <property type="nucleotide sequence ID" value="NZ_JBHEZY010000018.1"/>
</dbReference>
<gene>
    <name evidence="1" type="ORF">ACEZDB_32205</name>
</gene>
<name>A0ABV6XB75_9ACTN</name>
<organism evidence="1 2">
    <name type="scientific">Streptacidiphilus alkalitolerans</name>
    <dbReference type="NCBI Taxonomy" id="3342712"/>
    <lineage>
        <taxon>Bacteria</taxon>
        <taxon>Bacillati</taxon>
        <taxon>Actinomycetota</taxon>
        <taxon>Actinomycetes</taxon>
        <taxon>Kitasatosporales</taxon>
        <taxon>Streptomycetaceae</taxon>
        <taxon>Streptacidiphilus</taxon>
    </lineage>
</organism>